<dbReference type="Proteomes" id="UP000799441">
    <property type="component" value="Unassembled WGS sequence"/>
</dbReference>
<dbReference type="InterPro" id="IPR050613">
    <property type="entry name" value="Sec_Metabolite_Reg"/>
</dbReference>
<name>A0A9P4UMJ6_9PEZI</name>
<comment type="subcellular location">
    <subcellularLocation>
        <location evidence="1">Nucleus</location>
    </subcellularLocation>
</comment>
<dbReference type="Pfam" id="PF00172">
    <property type="entry name" value="Zn_clus"/>
    <property type="match status" value="1"/>
</dbReference>
<evidence type="ECO:0000256" key="2">
    <source>
        <dbReference type="ARBA" id="ARBA00022723"/>
    </source>
</evidence>
<keyword evidence="2" id="KW-0479">Metal-binding</keyword>
<keyword evidence="3" id="KW-0539">Nucleus</keyword>
<evidence type="ECO:0000256" key="4">
    <source>
        <dbReference type="SAM" id="MobiDB-lite"/>
    </source>
</evidence>
<feature type="compositionally biased region" description="Polar residues" evidence="4">
    <location>
        <begin position="102"/>
        <end position="132"/>
    </location>
</feature>
<evidence type="ECO:0000313" key="7">
    <source>
        <dbReference type="Proteomes" id="UP000799441"/>
    </source>
</evidence>
<evidence type="ECO:0000256" key="1">
    <source>
        <dbReference type="ARBA" id="ARBA00004123"/>
    </source>
</evidence>
<dbReference type="PANTHER" id="PTHR31001:SF50">
    <property type="entry name" value="ZN(II)2CYS6 TRANSCRIPTION FACTOR (EUROFUNG)"/>
    <property type="match status" value="1"/>
</dbReference>
<protein>
    <recommendedName>
        <fullName evidence="5">Zn(2)-C6 fungal-type domain-containing protein</fullName>
    </recommendedName>
</protein>
<feature type="region of interest" description="Disordered" evidence="4">
    <location>
        <begin position="102"/>
        <end position="150"/>
    </location>
</feature>
<dbReference type="GO" id="GO:0005634">
    <property type="term" value="C:nucleus"/>
    <property type="evidence" value="ECO:0007669"/>
    <property type="project" value="UniProtKB-SubCell"/>
</dbReference>
<dbReference type="GO" id="GO:0000981">
    <property type="term" value="F:DNA-binding transcription factor activity, RNA polymerase II-specific"/>
    <property type="evidence" value="ECO:0007669"/>
    <property type="project" value="InterPro"/>
</dbReference>
<dbReference type="Gene3D" id="4.10.240.10">
    <property type="entry name" value="Zn(2)-C6 fungal-type DNA-binding domain"/>
    <property type="match status" value="1"/>
</dbReference>
<dbReference type="InterPro" id="IPR001138">
    <property type="entry name" value="Zn2Cys6_DnaBD"/>
</dbReference>
<dbReference type="EMBL" id="MU003832">
    <property type="protein sequence ID" value="KAF2718020.1"/>
    <property type="molecule type" value="Genomic_DNA"/>
</dbReference>
<dbReference type="PANTHER" id="PTHR31001">
    <property type="entry name" value="UNCHARACTERIZED TRANSCRIPTIONAL REGULATORY PROTEIN"/>
    <property type="match status" value="1"/>
</dbReference>
<dbReference type="InterPro" id="IPR007219">
    <property type="entry name" value="XnlR_reg_dom"/>
</dbReference>
<dbReference type="PROSITE" id="PS50048">
    <property type="entry name" value="ZN2_CY6_FUNGAL_2"/>
    <property type="match status" value="1"/>
</dbReference>
<dbReference type="GO" id="GO:0006351">
    <property type="term" value="P:DNA-templated transcription"/>
    <property type="evidence" value="ECO:0007669"/>
    <property type="project" value="InterPro"/>
</dbReference>
<evidence type="ECO:0000313" key="6">
    <source>
        <dbReference type="EMBL" id="KAF2718020.1"/>
    </source>
</evidence>
<feature type="compositionally biased region" description="Basic and acidic residues" evidence="4">
    <location>
        <begin position="13"/>
        <end position="24"/>
    </location>
</feature>
<sequence>MSAYGDNANTTDDEVHTASPEHHPHTGLSGDPHHIKLACQACQRKKIKCDRTFPCGQCSRSGLHCVPSTRKPRARHAVKRGVDSELRSRIAKLEGLVETLSSDVATGNGSSKSEAGGANASTSALAWSSQAGESPIERPQRQGSLDDSSPAATKYVASDFWSTLSNEVQAIKDVLDDEPHASDGEASHQEDHPPPSNLHSMGGASTNAQDYDLIICPPGLIYLMPGALSEPTPSMSLDLFNVFCENVELIFKVFHAPSLRAFLVRNEPYLGNSPDAPCNRALKACIWFSALISISDLECQQRYGLPRAQLLQQYRKLADVMLAQADLINTTEIATMQGFIMYLATARLVDVSRRVWTLSALLVRIAKAMNLHLEESSGESVFMTELKRRFWHQLQVFDAYCAIDRGSEPLVTLSSHSRSAPCNVNDSDFDESTTTPLTDRSNQLTDMTFARLIQDAAIIVQRFNTNEDKPTSDTWQHRQDIASQFARDIQEKHLQYCDPDIPLQRFILVAGKSIMASMMLRAIRPMQKHVSSVPPPVNSPYVLELAVNNLRCSENLYTLQGAKRWQWLVWVQWHAIAVTLAGLCSIRDTPLATEAWELVDRAMVRYERHVADTKNGMLWKPISRLYRKASAFRESGQRAQQTPDSQQGQSQSPLTSSIHVSQQDSPFGITNPTNGARVPSWNLLNSIPVSSMAPPPSTIPDTTAVSASGVNFDVSHQYPFDTTTAASIPDVSAPSGGSGGGMNMPITDHSWWDWEKIMRDLDEINVGEMNWMPA</sequence>
<comment type="caution">
    <text evidence="6">The sequence shown here is derived from an EMBL/GenBank/DDBJ whole genome shotgun (WGS) entry which is preliminary data.</text>
</comment>
<dbReference type="GO" id="GO:0008270">
    <property type="term" value="F:zinc ion binding"/>
    <property type="evidence" value="ECO:0007669"/>
    <property type="project" value="InterPro"/>
</dbReference>
<dbReference type="InterPro" id="IPR036864">
    <property type="entry name" value="Zn2-C6_fun-type_DNA-bd_sf"/>
</dbReference>
<dbReference type="SMART" id="SM00906">
    <property type="entry name" value="Fungal_trans"/>
    <property type="match status" value="1"/>
</dbReference>
<reference evidence="6" key="1">
    <citation type="journal article" date="2020" name="Stud. Mycol.">
        <title>101 Dothideomycetes genomes: a test case for predicting lifestyles and emergence of pathogens.</title>
        <authorList>
            <person name="Haridas S."/>
            <person name="Albert R."/>
            <person name="Binder M."/>
            <person name="Bloem J."/>
            <person name="Labutti K."/>
            <person name="Salamov A."/>
            <person name="Andreopoulos B."/>
            <person name="Baker S."/>
            <person name="Barry K."/>
            <person name="Bills G."/>
            <person name="Bluhm B."/>
            <person name="Cannon C."/>
            <person name="Castanera R."/>
            <person name="Culley D."/>
            <person name="Daum C."/>
            <person name="Ezra D."/>
            <person name="Gonzalez J."/>
            <person name="Henrissat B."/>
            <person name="Kuo A."/>
            <person name="Liang C."/>
            <person name="Lipzen A."/>
            <person name="Lutzoni F."/>
            <person name="Magnuson J."/>
            <person name="Mondo S."/>
            <person name="Nolan M."/>
            <person name="Ohm R."/>
            <person name="Pangilinan J."/>
            <person name="Park H.-J."/>
            <person name="Ramirez L."/>
            <person name="Alfaro M."/>
            <person name="Sun H."/>
            <person name="Tritt A."/>
            <person name="Yoshinaga Y."/>
            <person name="Zwiers L.-H."/>
            <person name="Turgeon B."/>
            <person name="Goodwin S."/>
            <person name="Spatafora J."/>
            <person name="Crous P."/>
            <person name="Grigoriev I."/>
        </authorList>
    </citation>
    <scope>NUCLEOTIDE SEQUENCE</scope>
    <source>
        <strain evidence="6">CBS 116435</strain>
    </source>
</reference>
<dbReference type="CDD" id="cd12148">
    <property type="entry name" value="fungal_TF_MHR"/>
    <property type="match status" value="1"/>
</dbReference>
<feature type="region of interest" description="Disordered" evidence="4">
    <location>
        <begin position="1"/>
        <end position="30"/>
    </location>
</feature>
<dbReference type="OrthoDB" id="424974at2759"/>
<dbReference type="AlphaFoldDB" id="A0A9P4UMJ6"/>
<evidence type="ECO:0000259" key="5">
    <source>
        <dbReference type="PROSITE" id="PS50048"/>
    </source>
</evidence>
<feature type="domain" description="Zn(2)-C6 fungal-type" evidence="5">
    <location>
        <begin position="38"/>
        <end position="66"/>
    </location>
</feature>
<evidence type="ECO:0000256" key="3">
    <source>
        <dbReference type="ARBA" id="ARBA00023242"/>
    </source>
</evidence>
<proteinExistence type="predicted"/>
<dbReference type="GO" id="GO:0003677">
    <property type="term" value="F:DNA binding"/>
    <property type="evidence" value="ECO:0007669"/>
    <property type="project" value="InterPro"/>
</dbReference>
<feature type="compositionally biased region" description="Low complexity" evidence="4">
    <location>
        <begin position="640"/>
        <end position="652"/>
    </location>
</feature>
<feature type="compositionally biased region" description="Basic and acidic residues" evidence="4">
    <location>
        <begin position="178"/>
        <end position="193"/>
    </location>
</feature>
<dbReference type="Pfam" id="PF04082">
    <property type="entry name" value="Fungal_trans"/>
    <property type="match status" value="1"/>
</dbReference>
<gene>
    <name evidence="6" type="ORF">K431DRAFT_288068</name>
</gene>
<dbReference type="SUPFAM" id="SSF57701">
    <property type="entry name" value="Zn2/Cys6 DNA-binding domain"/>
    <property type="match status" value="1"/>
</dbReference>
<organism evidence="6 7">
    <name type="scientific">Polychaeton citri CBS 116435</name>
    <dbReference type="NCBI Taxonomy" id="1314669"/>
    <lineage>
        <taxon>Eukaryota</taxon>
        <taxon>Fungi</taxon>
        <taxon>Dikarya</taxon>
        <taxon>Ascomycota</taxon>
        <taxon>Pezizomycotina</taxon>
        <taxon>Dothideomycetes</taxon>
        <taxon>Dothideomycetidae</taxon>
        <taxon>Capnodiales</taxon>
        <taxon>Capnodiaceae</taxon>
        <taxon>Polychaeton</taxon>
    </lineage>
</organism>
<accession>A0A9P4UMJ6</accession>
<feature type="region of interest" description="Disordered" evidence="4">
    <location>
        <begin position="178"/>
        <end position="203"/>
    </location>
</feature>
<feature type="compositionally biased region" description="Polar residues" evidence="4">
    <location>
        <begin position="141"/>
        <end position="150"/>
    </location>
</feature>
<dbReference type="CDD" id="cd00067">
    <property type="entry name" value="GAL4"/>
    <property type="match status" value="1"/>
</dbReference>
<feature type="compositionally biased region" description="Polar residues" evidence="4">
    <location>
        <begin position="653"/>
        <end position="674"/>
    </location>
</feature>
<keyword evidence="7" id="KW-1185">Reference proteome</keyword>
<dbReference type="SMART" id="SM00066">
    <property type="entry name" value="GAL4"/>
    <property type="match status" value="1"/>
</dbReference>
<feature type="region of interest" description="Disordered" evidence="4">
    <location>
        <begin position="633"/>
        <end position="674"/>
    </location>
</feature>